<accession>A0ABQ4LSJ3</accession>
<sequence length="375" mass="43005">MLYAAGILPYFTTGRVRAVEKNVAEQSEGYRSGYGAGYRLGICQAVEKRVPPPPPYFRDMKILYVPQGFHAIDQGVASALRSLVKECIVGEAPKMLELAVKERPDLVLVMNGLHIFPDKHLEDVARIRGMGIKTAIWFVDDPYFTEDTARMCTGYDIVFTHELSCVPFYRGLGAAKVHYLPLAVNTAMFKPQRPAPQHLYDICFIGNAFWNRVAIFDEMAPFLEDKKVLIAGGFWERLKETRILGRFLHLGFIPPEETVNYYNGAKIVINIHRPDEYGQDNRNTHRIRAKSINPRTYEISACGTMQITDIREDTHSHYRPGYDIETFASVKELQDKISHYLAHDDERLQLAWRGLWTTRKEHSFVSRIKTLLEHV</sequence>
<organism evidence="2 3">
    <name type="scientific">Paenibacillus cookii</name>
    <dbReference type="NCBI Taxonomy" id="157839"/>
    <lineage>
        <taxon>Bacteria</taxon>
        <taxon>Bacillati</taxon>
        <taxon>Bacillota</taxon>
        <taxon>Bacilli</taxon>
        <taxon>Bacillales</taxon>
        <taxon>Paenibacillaceae</taxon>
        <taxon>Paenibacillus</taxon>
    </lineage>
</organism>
<name>A0ABQ4LSJ3_9BACL</name>
<evidence type="ECO:0000313" key="2">
    <source>
        <dbReference type="EMBL" id="GIO66204.1"/>
    </source>
</evidence>
<evidence type="ECO:0000259" key="1">
    <source>
        <dbReference type="Pfam" id="PF13524"/>
    </source>
</evidence>
<dbReference type="RefSeq" id="WP_212948111.1">
    <property type="nucleotide sequence ID" value="NZ_BORW01000003.1"/>
</dbReference>
<feature type="domain" description="Spore protein YkvP/CgeB glycosyl transferase-like" evidence="1">
    <location>
        <begin position="224"/>
        <end position="373"/>
    </location>
</feature>
<proteinExistence type="predicted"/>
<dbReference type="SUPFAM" id="SSF53756">
    <property type="entry name" value="UDP-Glycosyltransferase/glycogen phosphorylase"/>
    <property type="match status" value="1"/>
</dbReference>
<dbReference type="Proteomes" id="UP000680638">
    <property type="component" value="Unassembled WGS sequence"/>
</dbReference>
<reference evidence="2 3" key="1">
    <citation type="submission" date="2021-03" db="EMBL/GenBank/DDBJ databases">
        <title>Antimicrobial resistance genes in bacteria isolated from Japanese honey, and their potential for conferring macrolide and lincosamide resistance in the American foulbrood pathogen Paenibacillus larvae.</title>
        <authorList>
            <person name="Okamoto M."/>
            <person name="Kumagai M."/>
            <person name="Kanamori H."/>
            <person name="Takamatsu D."/>
        </authorList>
    </citation>
    <scope>NUCLEOTIDE SEQUENCE [LARGE SCALE GENOMIC DNA]</scope>
    <source>
        <strain evidence="2 3">J21TS3</strain>
    </source>
</reference>
<gene>
    <name evidence="2" type="primary">cgeB_2</name>
    <name evidence="2" type="ORF">J21TS3_10250</name>
</gene>
<dbReference type="Gene3D" id="3.40.50.2000">
    <property type="entry name" value="Glycogen Phosphorylase B"/>
    <property type="match status" value="1"/>
</dbReference>
<dbReference type="Pfam" id="PF13524">
    <property type="entry name" value="Glyco_trans_1_2"/>
    <property type="match status" value="1"/>
</dbReference>
<keyword evidence="3" id="KW-1185">Reference proteome</keyword>
<protein>
    <submittedName>
        <fullName evidence="2">Spore maturation protein</fullName>
    </submittedName>
</protein>
<evidence type="ECO:0000313" key="3">
    <source>
        <dbReference type="Proteomes" id="UP000680638"/>
    </source>
</evidence>
<dbReference type="EMBL" id="BORW01000003">
    <property type="protein sequence ID" value="GIO66204.1"/>
    <property type="molecule type" value="Genomic_DNA"/>
</dbReference>
<comment type="caution">
    <text evidence="2">The sequence shown here is derived from an EMBL/GenBank/DDBJ whole genome shotgun (WGS) entry which is preliminary data.</text>
</comment>
<dbReference type="InterPro" id="IPR055259">
    <property type="entry name" value="YkvP/CgeB_Glyco_trans-like"/>
</dbReference>